<name>A0A173V7K5_9FIRM</name>
<feature type="transmembrane region" description="Helical" evidence="1">
    <location>
        <begin position="283"/>
        <end position="303"/>
    </location>
</feature>
<sequence length="462" mass="53584">MKSRWLHLLITIFIIFSYMQFEYVRYCMECDAGYQEYSYANAVINIVGDRYLILLVSGILIVWSIAGLLAVTRNNFYLKLRIGSEHRANVIEVVYAFKYAVIIAVIQWVVINMIAVVNSFYNVQSQMLHVTKVYQLFGNLLLFYWLLGCVTILFNKLINTGWAANICSIVCLLINIVISNRISFKDSFIGRKSWIAHLMVTDVKTYSFYIVYWSVSIAFVIMVIFYRAVILNFFKRLIAICVKSYYGLTFMAAVVIWSIYGFVSKQYMSGITDYFAGFKKLDIFLLLYLFYQMPIWILLYYFLTKNFSFYYIQFALRKGNTISWMKHLAIIFLVCTYLYYGVGMIVIAFISGTVINVNLIMEMSNMILQTIALLLLVFLCWLHEAGDKHMGFIIITICHIVAGTLFSWLPLTQGLYISHMTSQPECMVFQMAECLVIGTGVAVILKNKQEDIILRKWKAENI</sequence>
<evidence type="ECO:0000313" key="3">
    <source>
        <dbReference type="Proteomes" id="UP000095673"/>
    </source>
</evidence>
<dbReference type="EMBL" id="CYXM01000014">
    <property type="protein sequence ID" value="CUN22626.1"/>
    <property type="molecule type" value="Genomic_DNA"/>
</dbReference>
<evidence type="ECO:0000256" key="1">
    <source>
        <dbReference type="SAM" id="Phobius"/>
    </source>
</evidence>
<protein>
    <submittedName>
        <fullName evidence="2">Uncharacterized protein</fullName>
    </submittedName>
</protein>
<reference evidence="2 3" key="1">
    <citation type="submission" date="2015-09" db="EMBL/GenBank/DDBJ databases">
        <authorList>
            <consortium name="Pathogen Informatics"/>
        </authorList>
    </citation>
    <scope>NUCLEOTIDE SEQUENCE [LARGE SCALE GENOMIC DNA]</scope>
    <source>
        <strain evidence="2 3">2789STDY5834968</strain>
    </source>
</reference>
<feature type="transmembrane region" description="Helical" evidence="1">
    <location>
        <begin position="428"/>
        <end position="445"/>
    </location>
</feature>
<organism evidence="2 3">
    <name type="scientific">Agathobacter rectalis</name>
    <dbReference type="NCBI Taxonomy" id="39491"/>
    <lineage>
        <taxon>Bacteria</taxon>
        <taxon>Bacillati</taxon>
        <taxon>Bacillota</taxon>
        <taxon>Clostridia</taxon>
        <taxon>Lachnospirales</taxon>
        <taxon>Lachnospiraceae</taxon>
        <taxon>Agathobacter</taxon>
    </lineage>
</organism>
<feature type="transmembrane region" description="Helical" evidence="1">
    <location>
        <begin position="161"/>
        <end position="178"/>
    </location>
</feature>
<feature type="transmembrane region" description="Helical" evidence="1">
    <location>
        <begin position="93"/>
        <end position="121"/>
    </location>
</feature>
<evidence type="ECO:0000313" key="2">
    <source>
        <dbReference type="EMBL" id="CUN22626.1"/>
    </source>
</evidence>
<dbReference type="Proteomes" id="UP000095673">
    <property type="component" value="Unassembled WGS sequence"/>
</dbReference>
<accession>A0A173V7K5</accession>
<keyword evidence="1" id="KW-0812">Transmembrane</keyword>
<gene>
    <name evidence="2" type="ORF">ERS852580_02677</name>
</gene>
<feature type="transmembrane region" description="Helical" evidence="1">
    <location>
        <begin position="51"/>
        <end position="72"/>
    </location>
</feature>
<keyword evidence="1" id="KW-1133">Transmembrane helix</keyword>
<feature type="transmembrane region" description="Helical" evidence="1">
    <location>
        <begin position="389"/>
        <end position="408"/>
    </location>
</feature>
<feature type="transmembrane region" description="Helical" evidence="1">
    <location>
        <begin position="133"/>
        <end position="154"/>
    </location>
</feature>
<dbReference type="AlphaFoldDB" id="A0A173V7K5"/>
<feature type="transmembrane region" description="Helical" evidence="1">
    <location>
        <begin position="210"/>
        <end position="233"/>
    </location>
</feature>
<proteinExistence type="predicted"/>
<dbReference type="RefSeq" id="WP_055238522.1">
    <property type="nucleotide sequence ID" value="NZ_CYXM01000014.1"/>
</dbReference>
<feature type="transmembrane region" description="Helical" evidence="1">
    <location>
        <begin position="363"/>
        <end position="382"/>
    </location>
</feature>
<feature type="transmembrane region" description="Helical" evidence="1">
    <location>
        <begin position="324"/>
        <end position="351"/>
    </location>
</feature>
<keyword evidence="1" id="KW-0472">Membrane</keyword>
<feature type="transmembrane region" description="Helical" evidence="1">
    <location>
        <begin position="245"/>
        <end position="263"/>
    </location>
</feature>